<protein>
    <submittedName>
        <fullName evidence="6">Guanosine-diphosphatase</fullName>
    </submittedName>
</protein>
<evidence type="ECO:0000256" key="1">
    <source>
        <dbReference type="ARBA" id="ARBA00001913"/>
    </source>
</evidence>
<accession>A0ABR1FLF9</accession>
<evidence type="ECO:0000256" key="4">
    <source>
        <dbReference type="ARBA" id="ARBA00022837"/>
    </source>
</evidence>
<comment type="caution">
    <text evidence="6">The sequence shown here is derived from an EMBL/GenBank/DDBJ whole genome shotgun (WGS) entry which is preliminary data.</text>
</comment>
<reference evidence="6 7" key="1">
    <citation type="submission" date="2024-03" db="EMBL/GenBank/DDBJ databases">
        <title>Aureococcus anophagefferens CCMP1851 and Kratosvirus quantuckense: Draft genome of a second virus-susceptible host strain in the model system.</title>
        <authorList>
            <person name="Chase E."/>
            <person name="Truchon A.R."/>
            <person name="Schepens W."/>
            <person name="Wilhelm S.W."/>
        </authorList>
    </citation>
    <scope>NUCLEOTIDE SEQUENCE [LARGE SCALE GENOMIC DNA]</scope>
    <source>
        <strain evidence="6 7">CCMP1851</strain>
    </source>
</reference>
<dbReference type="PROSITE" id="PS00018">
    <property type="entry name" value="EF_HAND_1"/>
    <property type="match status" value="1"/>
</dbReference>
<dbReference type="Pfam" id="PF06079">
    <property type="entry name" value="Apyrase"/>
    <property type="match status" value="1"/>
</dbReference>
<dbReference type="SUPFAM" id="SSF101887">
    <property type="entry name" value="Apyrase"/>
    <property type="match status" value="1"/>
</dbReference>
<dbReference type="Gene3D" id="2.120.10.100">
    <property type="entry name" value="Apyrase"/>
    <property type="match status" value="1"/>
</dbReference>
<dbReference type="EMBL" id="JBBJCI010000364">
    <property type="protein sequence ID" value="KAK7233016.1"/>
    <property type="molecule type" value="Genomic_DNA"/>
</dbReference>
<comment type="cofactor">
    <cofactor evidence="1">
        <name>Ca(2+)</name>
        <dbReference type="ChEBI" id="CHEBI:29108"/>
    </cofactor>
</comment>
<organism evidence="6 7">
    <name type="scientific">Aureococcus anophagefferens</name>
    <name type="common">Harmful bloom alga</name>
    <dbReference type="NCBI Taxonomy" id="44056"/>
    <lineage>
        <taxon>Eukaryota</taxon>
        <taxon>Sar</taxon>
        <taxon>Stramenopiles</taxon>
        <taxon>Ochrophyta</taxon>
        <taxon>Pelagophyceae</taxon>
        <taxon>Pelagomonadales</taxon>
        <taxon>Pelagomonadaceae</taxon>
        <taxon>Aureococcus</taxon>
    </lineage>
</organism>
<dbReference type="InterPro" id="IPR009283">
    <property type="entry name" value="Apyrase"/>
</dbReference>
<name>A0ABR1FLF9_AURAN</name>
<keyword evidence="7" id="KW-1185">Reference proteome</keyword>
<gene>
    <name evidence="6" type="ORF">SO694_0003904</name>
</gene>
<evidence type="ECO:0000313" key="6">
    <source>
        <dbReference type="EMBL" id="KAK7233016.1"/>
    </source>
</evidence>
<dbReference type="PANTHER" id="PTHR13023">
    <property type="entry name" value="APYRASE"/>
    <property type="match status" value="1"/>
</dbReference>
<keyword evidence="2" id="KW-0479">Metal-binding</keyword>
<proteinExistence type="inferred from homology"/>
<keyword evidence="4" id="KW-0106">Calcium</keyword>
<dbReference type="InterPro" id="IPR018247">
    <property type="entry name" value="EF_Hand_1_Ca_BS"/>
</dbReference>
<evidence type="ECO:0000256" key="5">
    <source>
        <dbReference type="ARBA" id="ARBA00025738"/>
    </source>
</evidence>
<dbReference type="PANTHER" id="PTHR13023:SF3">
    <property type="entry name" value="SOLUBLE CALCIUM-ACTIVATED NUCLEOTIDASE 1"/>
    <property type="match status" value="1"/>
</dbReference>
<keyword evidence="3" id="KW-0378">Hydrolase</keyword>
<evidence type="ECO:0000313" key="7">
    <source>
        <dbReference type="Proteomes" id="UP001363151"/>
    </source>
</evidence>
<comment type="similarity">
    <text evidence="5">Belongs to the apyrase family.</text>
</comment>
<evidence type="ECO:0000256" key="3">
    <source>
        <dbReference type="ARBA" id="ARBA00022801"/>
    </source>
</evidence>
<dbReference type="Proteomes" id="UP001363151">
    <property type="component" value="Unassembled WGS sequence"/>
</dbReference>
<evidence type="ECO:0000256" key="2">
    <source>
        <dbReference type="ARBA" id="ARBA00022723"/>
    </source>
</evidence>
<dbReference type="InterPro" id="IPR036258">
    <property type="entry name" value="Apyrase_sf"/>
</dbReference>
<sequence>MGAGASTEGQTAETLTLARTASKGREKYLAAEDVTDLDSAKEEIKRLRGLLTATFDANDNGVVDFGEMKHHVSVENGHHVIDALVATSGPAFAALVGATSNAPETSFDLGFIADQDQDSRAMKDAAGKENDEATFTTAFATARLTYLGDGDVQYKFELVDDTLVSVGTHKDDSDKSGRGAEYSLLEWYGGKLVTACDRTGNVDEVVWNPAPDASAGKFLIKPVENDGKRVRVLLGDGSKNKGLKTEWSTIKDGKLLIGSTGKERTDDDGNVVHKGEMWIKALDEAFAVTDIDWSTQYGALRAAAQCPHGAGYMIHESGRWSDVHKKWLFFPRKLSRQPYDEVIDEAKCCNLMLACDDDFDASKVIAKPALTFLPLRGCSDFLYVPGTNDSHIFVIRTEETIDGEVGTFCSVIDIAGKVLMPEMLFGKQRKFEGCCLIADFMKTKPAY</sequence>